<proteinExistence type="predicted"/>
<organism evidence="1 2">
    <name type="scientific">Avena sativa</name>
    <name type="common">Oat</name>
    <dbReference type="NCBI Taxonomy" id="4498"/>
    <lineage>
        <taxon>Eukaryota</taxon>
        <taxon>Viridiplantae</taxon>
        <taxon>Streptophyta</taxon>
        <taxon>Embryophyta</taxon>
        <taxon>Tracheophyta</taxon>
        <taxon>Spermatophyta</taxon>
        <taxon>Magnoliopsida</taxon>
        <taxon>Liliopsida</taxon>
        <taxon>Poales</taxon>
        <taxon>Poaceae</taxon>
        <taxon>BOP clade</taxon>
        <taxon>Pooideae</taxon>
        <taxon>Poodae</taxon>
        <taxon>Poeae</taxon>
        <taxon>Poeae Chloroplast Group 1 (Aveneae type)</taxon>
        <taxon>Aveninae</taxon>
        <taxon>Avena</taxon>
    </lineage>
</organism>
<keyword evidence="2" id="KW-1185">Reference proteome</keyword>
<name>A0ACD5ZDI8_AVESA</name>
<accession>A0ACD5ZDI8</accession>
<reference evidence="1" key="2">
    <citation type="submission" date="2025-09" db="UniProtKB">
        <authorList>
            <consortium name="EnsemblPlants"/>
        </authorList>
    </citation>
    <scope>IDENTIFICATION</scope>
</reference>
<protein>
    <submittedName>
        <fullName evidence="1">Uncharacterized protein</fullName>
    </submittedName>
</protein>
<evidence type="ECO:0000313" key="2">
    <source>
        <dbReference type="Proteomes" id="UP001732700"/>
    </source>
</evidence>
<reference evidence="1" key="1">
    <citation type="submission" date="2021-05" db="EMBL/GenBank/DDBJ databases">
        <authorList>
            <person name="Scholz U."/>
            <person name="Mascher M."/>
            <person name="Fiebig A."/>
        </authorList>
    </citation>
    <scope>NUCLEOTIDE SEQUENCE [LARGE SCALE GENOMIC DNA]</scope>
</reference>
<evidence type="ECO:0000313" key="1">
    <source>
        <dbReference type="EnsemblPlants" id="AVESA.00010b.r2.6CG1149430.1.CDS"/>
    </source>
</evidence>
<dbReference type="Proteomes" id="UP001732700">
    <property type="component" value="Chromosome 6C"/>
</dbReference>
<dbReference type="EnsemblPlants" id="AVESA.00010b.r2.6CG1149430.1">
    <property type="protein sequence ID" value="AVESA.00010b.r2.6CG1149430.1.CDS"/>
    <property type="gene ID" value="AVESA.00010b.r2.6CG1149430"/>
</dbReference>
<sequence>MAQVHLFLMVLPIVSFVVSSSVTTGYYEHPRRLLEHIGVPSFNSTSKVTHRGSKLRASSHQEVDEIDHVCGYQSSVATYYGVIATMDVYTFQNLKESERILAQIWVVDDTEQTQLTSGWEVNPSRYGDSKTHFFVDWTINEKDGCPNLLCAGFVPVNSSTITPGDILEPSSGQSRITLKIFKSKEDGNWWLHFGTDTKNLKPVGYWPKGIIIKLLDHASFIQWAGVTFSYNGEISPPMGNGQWPRSSSAASFRNVQYVDVNGHGYDPSWDSLHAVETHRECYRTGVFRMEVEGNMFYYGGPGGCTS</sequence>